<reference evidence="3 4" key="1">
    <citation type="submission" date="2016-08" db="EMBL/GenBank/DDBJ databases">
        <authorList>
            <person name="Seilhamer J.J."/>
        </authorList>
    </citation>
    <scope>NUCLEOTIDE SEQUENCE [LARGE SCALE GENOMIC DNA]</scope>
    <source>
        <strain evidence="3 4">CFBP4690</strain>
    </source>
</reference>
<keyword evidence="5" id="KW-1185">Reference proteome</keyword>
<evidence type="ECO:0000313" key="3">
    <source>
        <dbReference type="EMBL" id="PPU59460.1"/>
    </source>
</evidence>
<dbReference type="AlphaFoldDB" id="A0A2S7CD79"/>
<dbReference type="InterPro" id="IPR032708">
    <property type="entry name" value="McjB_C"/>
</dbReference>
<accession>A0A2S7CD79</accession>
<protein>
    <submittedName>
        <fullName evidence="2">Lasso peptide biosynthesis B2 protein</fullName>
    </submittedName>
</protein>
<comment type="caution">
    <text evidence="3">The sequence shown here is derived from an EMBL/GenBank/DDBJ whole genome shotgun (WGS) entry which is preliminary data.</text>
</comment>
<evidence type="ECO:0000313" key="5">
    <source>
        <dbReference type="Proteomes" id="UP001637990"/>
    </source>
</evidence>
<organism evidence="3 4">
    <name type="scientific">Xanthomonas codiaei</name>
    <dbReference type="NCBI Taxonomy" id="56463"/>
    <lineage>
        <taxon>Bacteria</taxon>
        <taxon>Pseudomonadati</taxon>
        <taxon>Pseudomonadota</taxon>
        <taxon>Gammaproteobacteria</taxon>
        <taxon>Lysobacterales</taxon>
        <taxon>Lysobacteraceae</taxon>
        <taxon>Xanthomonas</taxon>
    </lineage>
</organism>
<dbReference type="InterPro" id="IPR053521">
    <property type="entry name" value="McjB-like"/>
</dbReference>
<dbReference type="EMBL" id="JBJGBS010000103">
    <property type="protein sequence ID" value="MFO3706628.1"/>
    <property type="molecule type" value="Genomic_DNA"/>
</dbReference>
<gene>
    <name evidence="2" type="ORF">ACI6Q5_17000</name>
    <name evidence="3" type="ORF">XcodCFBP4690_19440</name>
</gene>
<dbReference type="RefSeq" id="WP_104543629.1">
    <property type="nucleotide sequence ID" value="NZ_JBJGBS010000103.1"/>
</dbReference>
<reference evidence="2 5" key="2">
    <citation type="submission" date="2024-11" db="EMBL/GenBank/DDBJ databases">
        <title>Genome sequencing of Xanthomonas codiaei.</title>
        <authorList>
            <person name="Studholme D.J."/>
        </authorList>
    </citation>
    <scope>NUCLEOTIDE SEQUENCE [LARGE SCALE GENOMIC DNA]</scope>
    <source>
        <strain evidence="2 5">NCPPB 4350</strain>
    </source>
</reference>
<dbReference type="NCBIfam" id="NF033537">
    <property type="entry name" value="lasso_biosyn_B2"/>
    <property type="match status" value="1"/>
</dbReference>
<sequence>MRDLASSQPYLLSMDAHVCVAGGVVVLLDVATGKYLAIGREQSATLGSQILGWPVPPGSQKRTPILDTLVARGLLTRDSRLGRPATSVTIALPRRWLREGEPRGCPTITPRDVRRFAWAVAVAACAKKCVSLKTIVARVQKRATDQSLQESQLDRLAWLVRVFDWLRPFAFKKTDECFLYCLALSEFLSRYGFFPSWVFAVRTFPFAAHCWLQYGDYVLTDIPFNLRRMVPILVL</sequence>
<proteinExistence type="predicted"/>
<dbReference type="Proteomes" id="UP001637990">
    <property type="component" value="Unassembled WGS sequence"/>
</dbReference>
<evidence type="ECO:0000259" key="1">
    <source>
        <dbReference type="Pfam" id="PF13471"/>
    </source>
</evidence>
<dbReference type="EMBL" id="MDEC01000036">
    <property type="protein sequence ID" value="PPU59460.1"/>
    <property type="molecule type" value="Genomic_DNA"/>
</dbReference>
<dbReference type="OrthoDB" id="119963at2"/>
<feature type="domain" description="Microcin J25-processing protein McjB C-terminal" evidence="1">
    <location>
        <begin position="136"/>
        <end position="232"/>
    </location>
</feature>
<evidence type="ECO:0000313" key="2">
    <source>
        <dbReference type="EMBL" id="MFO3706628.1"/>
    </source>
</evidence>
<name>A0A2S7CD79_9XANT</name>
<dbReference type="Pfam" id="PF13471">
    <property type="entry name" value="Transglut_core3"/>
    <property type="match status" value="1"/>
</dbReference>
<dbReference type="Proteomes" id="UP000237872">
    <property type="component" value="Unassembled WGS sequence"/>
</dbReference>
<evidence type="ECO:0000313" key="4">
    <source>
        <dbReference type="Proteomes" id="UP000237872"/>
    </source>
</evidence>